<comment type="caution">
    <text evidence="1">The sequence shown here is derived from an EMBL/GenBank/DDBJ whole genome shotgun (WGS) entry which is preliminary data.</text>
</comment>
<proteinExistence type="predicted"/>
<sequence length="350" mass="37391">AIEGLTRAGHRALALGAGQEAVGCFRKALLLSRDTVSPQLHRACAFNLGAAYVETGKPKKGLEFLLQSQPPEAESGEHLGSLYFDAEAAHEGLEDFPKALECFDKVASHDSAAQAGCRAGTSVQMGCCYLGMQEPARAARCFLDAAQTYAAAESPEAAAVALSRASSSMLQSRQFRAAEIARVLAQCRSLCETIPSLALRGKLYNDIGLGYSQLHIFSLAAESFEQALGLCGGELEQDRRWEAMLLQNLGAAHNALRSFGTALGWHRRAVALHGTLGNRRAQGQCFGNLAYACSQLGNHGAAVENYLHALQAFRDSGDLQGQWQACEALGVAYFHLGDPQKAIGCYQEAL</sequence>
<dbReference type="SUPFAM" id="SSF48452">
    <property type="entry name" value="TPR-like"/>
    <property type="match status" value="3"/>
</dbReference>
<dbReference type="AlphaFoldDB" id="A0A7K6E5E4"/>
<dbReference type="Proteomes" id="UP000575029">
    <property type="component" value="Unassembled WGS sequence"/>
</dbReference>
<feature type="non-terminal residue" evidence="1">
    <location>
        <position position="350"/>
    </location>
</feature>
<dbReference type="PANTHER" id="PTHR47050:SF2">
    <property type="entry name" value="TETRATRICOPEPTIDE REPEAT PROTEIN 24"/>
    <property type="match status" value="1"/>
</dbReference>
<dbReference type="EMBL" id="VZRM01002246">
    <property type="protein sequence ID" value="NWV33558.1"/>
    <property type="molecule type" value="Genomic_DNA"/>
</dbReference>
<dbReference type="PANTHER" id="PTHR47050">
    <property type="entry name" value="TETRATRICOPEPTIDE REPEAT PROTEIN 24"/>
    <property type="match status" value="1"/>
</dbReference>
<keyword evidence="2" id="KW-1185">Reference proteome</keyword>
<dbReference type="Gene3D" id="1.25.40.10">
    <property type="entry name" value="Tetratricopeptide repeat domain"/>
    <property type="match status" value="2"/>
</dbReference>
<dbReference type="InterPro" id="IPR011990">
    <property type="entry name" value="TPR-like_helical_dom_sf"/>
</dbReference>
<dbReference type="SMART" id="SM00028">
    <property type="entry name" value="TPR"/>
    <property type="match status" value="7"/>
</dbReference>
<name>A0A7K6E5E4_9PASS</name>
<accession>A0A7K6E5E4</accession>
<evidence type="ECO:0000313" key="1">
    <source>
        <dbReference type="EMBL" id="NWV33558.1"/>
    </source>
</evidence>
<dbReference type="Pfam" id="PF13424">
    <property type="entry name" value="TPR_12"/>
    <property type="match status" value="1"/>
</dbReference>
<evidence type="ECO:0000313" key="2">
    <source>
        <dbReference type="Proteomes" id="UP000575029"/>
    </source>
</evidence>
<dbReference type="PROSITE" id="PS50293">
    <property type="entry name" value="TPR_REGION"/>
    <property type="match status" value="1"/>
</dbReference>
<gene>
    <name evidence="1" type="primary">Ttc24</name>
    <name evidence="1" type="ORF">GRAPIC_R14060</name>
</gene>
<organism evidence="1 2">
    <name type="scientific">Grantiella picta</name>
    <dbReference type="NCBI Taxonomy" id="266360"/>
    <lineage>
        <taxon>Eukaryota</taxon>
        <taxon>Metazoa</taxon>
        <taxon>Chordata</taxon>
        <taxon>Craniata</taxon>
        <taxon>Vertebrata</taxon>
        <taxon>Euteleostomi</taxon>
        <taxon>Archelosauria</taxon>
        <taxon>Archosauria</taxon>
        <taxon>Dinosauria</taxon>
        <taxon>Saurischia</taxon>
        <taxon>Theropoda</taxon>
        <taxon>Coelurosauria</taxon>
        <taxon>Aves</taxon>
        <taxon>Neognathae</taxon>
        <taxon>Neoaves</taxon>
        <taxon>Telluraves</taxon>
        <taxon>Australaves</taxon>
        <taxon>Passeriformes</taxon>
        <taxon>Meliphagoidea</taxon>
        <taxon>Meliphagidae</taxon>
        <taxon>Grantiella</taxon>
    </lineage>
</organism>
<reference evidence="1 2" key="1">
    <citation type="submission" date="2019-09" db="EMBL/GenBank/DDBJ databases">
        <title>Bird 10,000 Genomes (B10K) Project - Family phase.</title>
        <authorList>
            <person name="Zhang G."/>
        </authorList>
    </citation>
    <scope>NUCLEOTIDE SEQUENCE [LARGE SCALE GENOMIC DNA]</scope>
    <source>
        <strain evidence="1">B10K-DU-029-50</strain>
        <tissue evidence="1">Heart</tissue>
    </source>
</reference>
<dbReference type="InterPro" id="IPR019734">
    <property type="entry name" value="TPR_rpt"/>
</dbReference>
<protein>
    <submittedName>
        <fullName evidence="1">TTC24 protein</fullName>
    </submittedName>
</protein>
<feature type="non-terminal residue" evidence="1">
    <location>
        <position position="1"/>
    </location>
</feature>
<dbReference type="InterPro" id="IPR024812">
    <property type="entry name" value="TPR_24"/>
</dbReference>